<keyword evidence="3" id="KW-0808">Transferase</keyword>
<feature type="transmembrane region" description="Helical" evidence="12">
    <location>
        <begin position="374"/>
        <end position="396"/>
    </location>
</feature>
<feature type="transmembrane region" description="Helical" evidence="12">
    <location>
        <begin position="140"/>
        <end position="157"/>
    </location>
</feature>
<dbReference type="PANTHER" id="PTHR10408:SF9">
    <property type="entry name" value="STEROL O-ACYLTRANSFERASE 2-RELATED"/>
    <property type="match status" value="1"/>
</dbReference>
<dbReference type="SUPFAM" id="SSF50978">
    <property type="entry name" value="WD40 repeat-like"/>
    <property type="match status" value="1"/>
</dbReference>
<protein>
    <recommendedName>
        <fullName evidence="15">O-acyltransferase</fullName>
    </recommendedName>
</protein>
<dbReference type="InterPro" id="IPR014371">
    <property type="entry name" value="Oat_ACAT_DAG_ARE"/>
</dbReference>
<evidence type="ECO:0000256" key="8">
    <source>
        <dbReference type="ARBA" id="ARBA00023315"/>
    </source>
</evidence>
<evidence type="ECO:0000313" key="14">
    <source>
        <dbReference type="Proteomes" id="UP000310189"/>
    </source>
</evidence>
<evidence type="ECO:0000256" key="11">
    <source>
        <dbReference type="SAM" id="MobiDB-lite"/>
    </source>
</evidence>
<feature type="coiled-coil region" evidence="10">
    <location>
        <begin position="636"/>
        <end position="678"/>
    </location>
</feature>
<dbReference type="GO" id="GO:0005789">
    <property type="term" value="C:endoplasmic reticulum membrane"/>
    <property type="evidence" value="ECO:0007669"/>
    <property type="project" value="UniProtKB-SubCell"/>
</dbReference>
<evidence type="ECO:0000256" key="4">
    <source>
        <dbReference type="ARBA" id="ARBA00022692"/>
    </source>
</evidence>
<evidence type="ECO:0000256" key="1">
    <source>
        <dbReference type="ARBA" id="ARBA00004477"/>
    </source>
</evidence>
<comment type="function">
    <text evidence="9">Sterol O-acyltransferase that catalyzes the formation of stery esters.</text>
</comment>
<evidence type="ECO:0000256" key="10">
    <source>
        <dbReference type="SAM" id="Coils"/>
    </source>
</evidence>
<dbReference type="Pfam" id="PF03062">
    <property type="entry name" value="MBOAT"/>
    <property type="match status" value="1"/>
</dbReference>
<accession>A0A4T0FK05</accession>
<keyword evidence="5" id="KW-0256">Endoplasmic reticulum</keyword>
<feature type="transmembrane region" description="Helical" evidence="12">
    <location>
        <begin position="40"/>
        <end position="60"/>
    </location>
</feature>
<feature type="transmembrane region" description="Helical" evidence="12">
    <location>
        <begin position="80"/>
        <end position="100"/>
    </location>
</feature>
<evidence type="ECO:0000256" key="6">
    <source>
        <dbReference type="ARBA" id="ARBA00022989"/>
    </source>
</evidence>
<dbReference type="InterPro" id="IPR001680">
    <property type="entry name" value="WD40_rpt"/>
</dbReference>
<evidence type="ECO:0000256" key="2">
    <source>
        <dbReference type="ARBA" id="ARBA00009010"/>
    </source>
</evidence>
<evidence type="ECO:0000256" key="5">
    <source>
        <dbReference type="ARBA" id="ARBA00022824"/>
    </source>
</evidence>
<feature type="transmembrane region" description="Helical" evidence="12">
    <location>
        <begin position="314"/>
        <end position="334"/>
    </location>
</feature>
<keyword evidence="14" id="KW-1185">Reference proteome</keyword>
<keyword evidence="10" id="KW-0175">Coiled coil</keyword>
<comment type="caution">
    <text evidence="13">The sequence shown here is derived from an EMBL/GenBank/DDBJ whole genome shotgun (WGS) entry which is preliminary data.</text>
</comment>
<keyword evidence="7 12" id="KW-0472">Membrane</keyword>
<gene>
    <name evidence="13" type="ORF">E3P99_03020</name>
</gene>
<dbReference type="PANTHER" id="PTHR10408">
    <property type="entry name" value="STEROL O-ACYLTRANSFERASE"/>
    <property type="match status" value="1"/>
</dbReference>
<feature type="compositionally biased region" description="Basic and acidic residues" evidence="11">
    <location>
        <begin position="196"/>
        <end position="208"/>
    </location>
</feature>
<evidence type="ECO:0000256" key="9">
    <source>
        <dbReference type="ARBA" id="ARBA00023568"/>
    </source>
</evidence>
<dbReference type="OrthoDB" id="366230at2759"/>
<dbReference type="InterPro" id="IPR004299">
    <property type="entry name" value="MBOAT_fam"/>
</dbReference>
<reference evidence="13 14" key="1">
    <citation type="submission" date="2019-03" db="EMBL/GenBank/DDBJ databases">
        <title>Sequencing 23 genomes of Wallemia ichthyophaga.</title>
        <authorList>
            <person name="Gostincar C."/>
        </authorList>
    </citation>
    <scope>NUCLEOTIDE SEQUENCE [LARGE SCALE GENOMIC DNA]</scope>
    <source>
        <strain evidence="13 14">EXF-5753</strain>
    </source>
</reference>
<evidence type="ECO:0000313" key="13">
    <source>
        <dbReference type="EMBL" id="TIA87734.1"/>
    </source>
</evidence>
<dbReference type="AlphaFoldDB" id="A0A4T0FK05"/>
<feature type="compositionally biased region" description="Polar residues" evidence="11">
    <location>
        <begin position="223"/>
        <end position="234"/>
    </location>
</feature>
<keyword evidence="8" id="KW-0012">Acyltransferase</keyword>
<keyword evidence="6 12" id="KW-1133">Transmembrane helix</keyword>
<comment type="similarity">
    <text evidence="2">Belongs to the membrane-bound acyltransferase family. Sterol o-acyltransferase subfamily.</text>
</comment>
<dbReference type="Proteomes" id="UP000310189">
    <property type="component" value="Unassembled WGS sequence"/>
</dbReference>
<name>A0A4T0FK05_9BASI</name>
<dbReference type="SMART" id="SM00320">
    <property type="entry name" value="WD40"/>
    <property type="match status" value="5"/>
</dbReference>
<dbReference type="InterPro" id="IPR036322">
    <property type="entry name" value="WD40_repeat_dom_sf"/>
</dbReference>
<keyword evidence="4 12" id="KW-0812">Transmembrane</keyword>
<feature type="transmembrane region" description="Helical" evidence="12">
    <location>
        <begin position="450"/>
        <end position="469"/>
    </location>
</feature>
<feature type="region of interest" description="Disordered" evidence="11">
    <location>
        <begin position="195"/>
        <end position="234"/>
    </location>
</feature>
<comment type="subcellular location">
    <subcellularLocation>
        <location evidence="1">Endoplasmic reticulum membrane</location>
        <topology evidence="1">Multi-pass membrane protein</topology>
    </subcellularLocation>
</comment>
<dbReference type="EMBL" id="SPNW01000049">
    <property type="protein sequence ID" value="TIA87734.1"/>
    <property type="molecule type" value="Genomic_DNA"/>
</dbReference>
<dbReference type="GO" id="GO:0034737">
    <property type="term" value="F:ergosterol O-acyltransferase activity"/>
    <property type="evidence" value="ECO:0007669"/>
    <property type="project" value="TreeGrafter"/>
</dbReference>
<dbReference type="GO" id="GO:0008204">
    <property type="term" value="P:ergosterol metabolic process"/>
    <property type="evidence" value="ECO:0007669"/>
    <property type="project" value="TreeGrafter"/>
</dbReference>
<evidence type="ECO:0000256" key="12">
    <source>
        <dbReference type="SAM" id="Phobius"/>
    </source>
</evidence>
<evidence type="ECO:0008006" key="15">
    <source>
        <dbReference type="Google" id="ProtNLM"/>
    </source>
</evidence>
<sequence>MSSADSKPAPIKSKSATFHQRSSYFDRENELSAVDTFRGFYTLFWLFAAMMGIRTAVESYDATGSLLGLTFGKLISRDGLVLAISDAILVASTSLSFIFIKVVQRGWIRYNTVGLAIQHILQVFFLAIPVFWAFQRNWPWVQSGFLTLHSLTMIMKIHSYMATNGHFANVYAKIKSLESQLAKLSASTLKGTAEQRQAEALEKKENELKKRKPFSNVEKEENATSSGMSTPVGSNEIETADVEDVDQHPLTNSSNPDVAKVAGEINELKSHITSQGPAKVSYPDNVTFVNFLDYLLIPTLVYELEYPRTEKIRLWYVIEKTLATFGTFYILYIISEHYISPKMPRPEECGSPVALKVYLTSSIAFARTWLDLCIPFLCNYVLLFYIIFECICNAFAELTRFADREFYQDWWNATTWDQFARKWNKPVHMFLLRHVYVSSLSTYKISKQSATLLTFLLSALVHELVMAVVTKKIRMYLFVLQMAQLPMIAIGRLPVAEIEEKRAKLAELKRARVERKKGLSNASKLPVDSSATVPNNVDFQQIGKKEIDDLVASLLGSSPAVLSDSTNIVKPEETEVTKAEYTPPQRTQLELQSVDQEVFYLPLKETVTYNKEVQTADIPVDEEDRLGESGVGTETAAELRQRMRREEELRVENERRLAEEEAAIQREIEQEIQDITEEERLAVYTSPDFGDFVENSSKIIQRALSDNYDVTRDYRMAMDTAAHDNESKNLKLVCSFADERWTKNRSITAVDWSHIFTELSLAAYNKNNRPEFVLHSQSDVLSATFSPFHANLIFGGTYSGQILLWDTRAKHTPVLKTPLSATGHTHPVYDLQVVGTQNANNLMTTSTDGLVCSWTVDMLAQPQESLELSRTGHNKTDEVAISCFDLPHAETMSFYVGTEEGAIYHAHRHDRAGVKAGVDHNEIYAGHSAPVNSLDFHPLYRTTNNANDFTDLFLTTSIDWTIKLWSTKGVSAVNGQQQHHDPLQTFNEHTDCVYDAKWHPHHPAVFGSVDGCGEFKLWNLNADTEVPISTVSPSSRALNKMSWDCKEGKRVGLGSSDGNLYVYDIGDQAALGGGTTEWEEFQSVVNHLKRTNVH</sequence>
<evidence type="ECO:0000256" key="3">
    <source>
        <dbReference type="ARBA" id="ARBA00022679"/>
    </source>
</evidence>
<evidence type="ECO:0000256" key="7">
    <source>
        <dbReference type="ARBA" id="ARBA00023136"/>
    </source>
</evidence>
<dbReference type="InterPro" id="IPR015943">
    <property type="entry name" value="WD40/YVTN_repeat-like_dom_sf"/>
</dbReference>
<feature type="transmembrane region" description="Helical" evidence="12">
    <location>
        <begin position="112"/>
        <end position="134"/>
    </location>
</feature>
<dbReference type="Gene3D" id="2.130.10.10">
    <property type="entry name" value="YVTN repeat-like/Quinoprotein amine dehydrogenase"/>
    <property type="match status" value="2"/>
</dbReference>
<proteinExistence type="inferred from homology"/>
<dbReference type="Pfam" id="PF00400">
    <property type="entry name" value="WD40"/>
    <property type="match status" value="2"/>
</dbReference>
<organism evidence="13 14">
    <name type="scientific">Wallemia hederae</name>
    <dbReference type="NCBI Taxonomy" id="1540922"/>
    <lineage>
        <taxon>Eukaryota</taxon>
        <taxon>Fungi</taxon>
        <taxon>Dikarya</taxon>
        <taxon>Basidiomycota</taxon>
        <taxon>Wallemiomycotina</taxon>
        <taxon>Wallemiomycetes</taxon>
        <taxon>Wallemiales</taxon>
        <taxon>Wallemiaceae</taxon>
        <taxon>Wallemia</taxon>
    </lineage>
</organism>